<organism evidence="1 2">
    <name type="scientific">Burkholderia ambifaria (strain MC40-6)</name>
    <dbReference type="NCBI Taxonomy" id="398577"/>
    <lineage>
        <taxon>Bacteria</taxon>
        <taxon>Pseudomonadati</taxon>
        <taxon>Pseudomonadota</taxon>
        <taxon>Betaproteobacteria</taxon>
        <taxon>Burkholderiales</taxon>
        <taxon>Burkholderiaceae</taxon>
        <taxon>Burkholderia</taxon>
        <taxon>Burkholderia cepacia complex</taxon>
    </lineage>
</organism>
<dbReference type="HOGENOM" id="CLU_215725_0_0_4"/>
<dbReference type="EMBL" id="CP001026">
    <property type="protein sequence ID" value="ACB67211.1"/>
    <property type="molecule type" value="Genomic_DNA"/>
</dbReference>
<accession>B1YYH5</accession>
<reference evidence="2" key="1">
    <citation type="submission" date="2008-04" db="EMBL/GenBank/DDBJ databases">
        <title>Complete sequence of chromosome 2 of Burkholderia ambifaria MC40-6.</title>
        <authorList>
            <person name="Copeland A."/>
            <person name="Lucas S."/>
            <person name="Lapidus A."/>
            <person name="Glavina del Rio T."/>
            <person name="Dalin E."/>
            <person name="Tice H."/>
            <person name="Pitluck S."/>
            <person name="Chain P."/>
            <person name="Malfatti S."/>
            <person name="Shin M."/>
            <person name="Vergez L."/>
            <person name="Lang D."/>
            <person name="Schmutz J."/>
            <person name="Larimer F."/>
            <person name="Land M."/>
            <person name="Hauser L."/>
            <person name="Kyrpides N."/>
            <person name="Lykidis A."/>
            <person name="Ramette A."/>
            <person name="Konstantinidis K."/>
            <person name="Tiedje J."/>
            <person name="Richardson P."/>
        </authorList>
    </citation>
    <scope>NUCLEOTIDE SEQUENCE [LARGE SCALE GENOMIC DNA]</scope>
    <source>
        <strain evidence="2">MC40-6</strain>
    </source>
</reference>
<evidence type="ECO:0000313" key="1">
    <source>
        <dbReference type="EMBL" id="ACB67211.1"/>
    </source>
</evidence>
<dbReference type="AlphaFoldDB" id="B1YYH5"/>
<dbReference type="Proteomes" id="UP000001680">
    <property type="component" value="Chromosome 2"/>
</dbReference>
<dbReference type="KEGG" id="bac:BamMC406_4757"/>
<protein>
    <submittedName>
        <fullName evidence="1">Uncharacterized protein</fullName>
    </submittedName>
</protein>
<name>B1YYH5_BURA4</name>
<gene>
    <name evidence="1" type="ordered locus">BamMC406_4757</name>
</gene>
<proteinExistence type="predicted"/>
<evidence type="ECO:0000313" key="2">
    <source>
        <dbReference type="Proteomes" id="UP000001680"/>
    </source>
</evidence>
<sequence length="45" mass="5273">MNFGLLLSNLPQVTQSRSHYDAMLTFDARPRVFSRLLNHLKSLFH</sequence>
<dbReference type="RefSeq" id="WP_012366499.1">
    <property type="nucleotide sequence ID" value="NC_010552.1"/>
</dbReference>